<reference evidence="1 2" key="2">
    <citation type="submission" date="2014-09" db="EMBL/GenBank/DDBJ databases">
        <authorList>
            <consortium name="NBRP consortium"/>
            <person name="Sawabe T."/>
            <person name="Meirelles P."/>
            <person name="Nakanishi M."/>
            <person name="Sayaka M."/>
            <person name="Hattori M."/>
            <person name="Ohkuma M."/>
        </authorList>
    </citation>
    <scope>NUCLEOTIDE SEQUENCE [LARGE SCALE GENOMIC DNA]</scope>
    <source>
        <strain evidence="1 2">JCM 19240</strain>
    </source>
</reference>
<dbReference type="Proteomes" id="UP000029224">
    <property type="component" value="Unassembled WGS sequence"/>
</dbReference>
<evidence type="ECO:0000313" key="2">
    <source>
        <dbReference type="Proteomes" id="UP000029224"/>
    </source>
</evidence>
<comment type="caution">
    <text evidence="1">The sequence shown here is derived from an EMBL/GenBank/DDBJ whole genome shotgun (WGS) entry which is preliminary data.</text>
</comment>
<organism evidence="1 2">
    <name type="scientific">Vibrio maritimus</name>
    <dbReference type="NCBI Taxonomy" id="990268"/>
    <lineage>
        <taxon>Bacteria</taxon>
        <taxon>Pseudomonadati</taxon>
        <taxon>Pseudomonadota</taxon>
        <taxon>Gammaproteobacteria</taxon>
        <taxon>Vibrionales</taxon>
        <taxon>Vibrionaceae</taxon>
        <taxon>Vibrio</taxon>
    </lineage>
</organism>
<evidence type="ECO:0000313" key="1">
    <source>
        <dbReference type="EMBL" id="GAL35117.1"/>
    </source>
</evidence>
<accession>A0A090TW31</accession>
<gene>
    <name evidence="1" type="ORF">JCM19240_3487</name>
</gene>
<dbReference type="EMBL" id="BBMT01000006">
    <property type="protein sequence ID" value="GAL35117.1"/>
    <property type="molecule type" value="Genomic_DNA"/>
</dbReference>
<proteinExistence type="predicted"/>
<name>A0A090TW31_9VIBR</name>
<dbReference type="AlphaFoldDB" id="A0A090TW31"/>
<sequence length="41" mass="4643">MQYYLLDCSIERVALLNLKPLLLSVFLDIASAPLNLSSFRT</sequence>
<protein>
    <submittedName>
        <fullName evidence="1">Uncharacterized protein</fullName>
    </submittedName>
</protein>
<reference evidence="1 2" key="1">
    <citation type="submission" date="2014-09" db="EMBL/GenBank/DDBJ databases">
        <title>Vibrio maritimus JCM 19240. (C210) whole genome shotgun sequence.</title>
        <authorList>
            <person name="Sawabe T."/>
            <person name="Meirelles P."/>
            <person name="Nakanishi M."/>
            <person name="Sayaka M."/>
            <person name="Hattori M."/>
            <person name="Ohkuma M."/>
        </authorList>
    </citation>
    <scope>NUCLEOTIDE SEQUENCE [LARGE SCALE GENOMIC DNA]</scope>
    <source>
        <strain evidence="1 2">JCM 19240</strain>
    </source>
</reference>
<keyword evidence="2" id="KW-1185">Reference proteome</keyword>